<dbReference type="PRINTS" id="PR00792">
    <property type="entry name" value="PEPSIN"/>
</dbReference>
<dbReference type="InterPro" id="IPR001969">
    <property type="entry name" value="Aspartic_peptidase_AS"/>
</dbReference>
<reference evidence="9 10" key="1">
    <citation type="journal article" date="2024" name="IMA Fungus">
        <title>IMA Genome - F19 : A genome assembly and annotation guide to empower mycologists, including annotated draft genome sequences of Ceratocystis pirilliformis, Diaporthe australafricana, Fusarium ophioides, Paecilomyces lecythidis, and Sporothrix stenoceras.</title>
        <authorList>
            <person name="Aylward J."/>
            <person name="Wilson A.M."/>
            <person name="Visagie C.M."/>
            <person name="Spraker J."/>
            <person name="Barnes I."/>
            <person name="Buitendag C."/>
            <person name="Ceriani C."/>
            <person name="Del Mar Angel L."/>
            <person name="du Plessis D."/>
            <person name="Fuchs T."/>
            <person name="Gasser K."/>
            <person name="Kramer D."/>
            <person name="Li W."/>
            <person name="Munsamy K."/>
            <person name="Piso A."/>
            <person name="Price J.L."/>
            <person name="Sonnekus B."/>
            <person name="Thomas C."/>
            <person name="van der Nest A."/>
            <person name="van Dijk A."/>
            <person name="van Heerden A."/>
            <person name="van Vuuren N."/>
            <person name="Yilmaz N."/>
            <person name="Duong T.A."/>
            <person name="van der Merwe N.A."/>
            <person name="Wingfield M.J."/>
            <person name="Wingfield B.D."/>
        </authorList>
    </citation>
    <scope>NUCLEOTIDE SEQUENCE [LARGE SCALE GENOMIC DNA]</scope>
    <source>
        <strain evidence="9 10">CMW 18300</strain>
    </source>
</reference>
<accession>A0ABR3Y5G1</accession>
<keyword evidence="5 6" id="KW-0378">Hydrolase</keyword>
<evidence type="ECO:0000256" key="3">
    <source>
        <dbReference type="ARBA" id="ARBA00022729"/>
    </source>
</evidence>
<dbReference type="Gene3D" id="2.40.70.10">
    <property type="entry name" value="Acid Proteases"/>
    <property type="match status" value="2"/>
</dbReference>
<evidence type="ECO:0000259" key="8">
    <source>
        <dbReference type="PROSITE" id="PS51767"/>
    </source>
</evidence>
<gene>
    <name evidence="9" type="ORF">Daus18300_000602</name>
</gene>
<sequence>MGTSFSARAFALTALATLAAASSAPSSPKRTTQVGAPYLRSQVTTHHDAAGQSWGKFRRAMSSKRQDSTRLENQQSGTTYTIDIEIGTPPQAVTLIVDTGSSELWVNPTCETSGQPEYCGSFPQFDYTSSSTINDTGYSNVLGYGKGNVTIEYVTDVISVGSASLTDQIFGVGFESYDIPLGILGLAPPTDSEGLYTYVLDNMVEQGVIDSRAFSLDLRDVDSPDGSVIFGGVDTGKFVGGLQKCPILDPLDTPSGADRYWIYLTGLGMTLPGGESGLIGEGELAVFLDSGGTMTRLPTKVFEVIGAAFPGAQYDSESGYFVVDCDVGDSSGSVDFVFGEKIISVAFDDFIWQVPSLEDTCVLGVLADDNEPVLGDTFLRAAYVVYDQDNRNLHLAQAANCGTSLIAISTGLDAVPSVTGDCTATAAEVVLTGSLTATEAPSTITSGPGGLNSAIAPGPGATQTGGKVASSLCLTCRSTATGTASPSRTTRNANVGAMETGSPLAAVGVMAMAALLI</sequence>
<name>A0ABR3Y5G1_9PEZI</name>
<comment type="caution">
    <text evidence="9">The sequence shown here is derived from an EMBL/GenBank/DDBJ whole genome shotgun (WGS) entry which is preliminary data.</text>
</comment>
<dbReference type="PANTHER" id="PTHR47966:SF65">
    <property type="entry name" value="ASPARTIC-TYPE ENDOPEPTIDASE"/>
    <property type="match status" value="1"/>
</dbReference>
<feature type="signal peptide" evidence="7">
    <location>
        <begin position="1"/>
        <end position="21"/>
    </location>
</feature>
<dbReference type="InterPro" id="IPR001461">
    <property type="entry name" value="Aspartic_peptidase_A1"/>
</dbReference>
<protein>
    <recommendedName>
        <fullName evidence="8">Peptidase A1 domain-containing protein</fullName>
    </recommendedName>
</protein>
<evidence type="ECO:0000256" key="2">
    <source>
        <dbReference type="ARBA" id="ARBA00022670"/>
    </source>
</evidence>
<dbReference type="CDD" id="cd05474">
    <property type="entry name" value="SAP_like"/>
    <property type="match status" value="1"/>
</dbReference>
<evidence type="ECO:0000313" key="9">
    <source>
        <dbReference type="EMBL" id="KAL1882964.1"/>
    </source>
</evidence>
<feature type="domain" description="Peptidase A1" evidence="8">
    <location>
        <begin position="80"/>
        <end position="396"/>
    </location>
</feature>
<evidence type="ECO:0000256" key="5">
    <source>
        <dbReference type="ARBA" id="ARBA00022801"/>
    </source>
</evidence>
<dbReference type="InterPro" id="IPR033876">
    <property type="entry name" value="SAP-like"/>
</dbReference>
<keyword evidence="3 7" id="KW-0732">Signal</keyword>
<evidence type="ECO:0000256" key="7">
    <source>
        <dbReference type="SAM" id="SignalP"/>
    </source>
</evidence>
<keyword evidence="4 6" id="KW-0064">Aspartyl protease</keyword>
<dbReference type="PANTHER" id="PTHR47966">
    <property type="entry name" value="BETA-SITE APP-CLEAVING ENZYME, ISOFORM A-RELATED"/>
    <property type="match status" value="1"/>
</dbReference>
<keyword evidence="2 6" id="KW-0645">Protease</keyword>
<dbReference type="InterPro" id="IPR021109">
    <property type="entry name" value="Peptidase_aspartic_dom_sf"/>
</dbReference>
<proteinExistence type="inferred from homology"/>
<evidence type="ECO:0000256" key="1">
    <source>
        <dbReference type="ARBA" id="ARBA00007447"/>
    </source>
</evidence>
<comment type="similarity">
    <text evidence="1 6">Belongs to the peptidase A1 family.</text>
</comment>
<dbReference type="PROSITE" id="PS51767">
    <property type="entry name" value="PEPTIDASE_A1"/>
    <property type="match status" value="1"/>
</dbReference>
<dbReference type="PROSITE" id="PS00141">
    <property type="entry name" value="ASP_PROTEASE"/>
    <property type="match status" value="1"/>
</dbReference>
<keyword evidence="10" id="KW-1185">Reference proteome</keyword>
<dbReference type="Pfam" id="PF00026">
    <property type="entry name" value="Asp"/>
    <property type="match status" value="1"/>
</dbReference>
<dbReference type="Proteomes" id="UP001583177">
    <property type="component" value="Unassembled WGS sequence"/>
</dbReference>
<dbReference type="SUPFAM" id="SSF50630">
    <property type="entry name" value="Acid proteases"/>
    <property type="match status" value="1"/>
</dbReference>
<dbReference type="EMBL" id="JAWRVE010000003">
    <property type="protein sequence ID" value="KAL1882964.1"/>
    <property type="molecule type" value="Genomic_DNA"/>
</dbReference>
<evidence type="ECO:0000256" key="4">
    <source>
        <dbReference type="ARBA" id="ARBA00022750"/>
    </source>
</evidence>
<feature type="chain" id="PRO_5045754855" description="Peptidase A1 domain-containing protein" evidence="7">
    <location>
        <begin position="22"/>
        <end position="517"/>
    </location>
</feature>
<dbReference type="InterPro" id="IPR033121">
    <property type="entry name" value="PEPTIDASE_A1"/>
</dbReference>
<evidence type="ECO:0000313" key="10">
    <source>
        <dbReference type="Proteomes" id="UP001583177"/>
    </source>
</evidence>
<organism evidence="9 10">
    <name type="scientific">Diaporthe australafricana</name>
    <dbReference type="NCBI Taxonomy" id="127596"/>
    <lineage>
        <taxon>Eukaryota</taxon>
        <taxon>Fungi</taxon>
        <taxon>Dikarya</taxon>
        <taxon>Ascomycota</taxon>
        <taxon>Pezizomycotina</taxon>
        <taxon>Sordariomycetes</taxon>
        <taxon>Sordariomycetidae</taxon>
        <taxon>Diaporthales</taxon>
        <taxon>Diaporthaceae</taxon>
        <taxon>Diaporthe</taxon>
    </lineage>
</organism>
<evidence type="ECO:0000256" key="6">
    <source>
        <dbReference type="RuleBase" id="RU000454"/>
    </source>
</evidence>